<dbReference type="Gene3D" id="3.40.50.12500">
    <property type="match status" value="1"/>
</dbReference>
<protein>
    <submittedName>
        <fullName evidence="2">Asp/Glu/hydantoin racemase</fullName>
    </submittedName>
</protein>
<dbReference type="InterPro" id="IPR015942">
    <property type="entry name" value="Asp/Glu/hydantoin_racemase"/>
</dbReference>
<comment type="similarity">
    <text evidence="1">Belongs to the HyuE racemase family.</text>
</comment>
<dbReference type="EMBL" id="QRUP01000009">
    <property type="protein sequence ID" value="RGR74127.1"/>
    <property type="molecule type" value="Genomic_DNA"/>
</dbReference>
<reference evidence="2 3" key="1">
    <citation type="submission" date="2018-08" db="EMBL/GenBank/DDBJ databases">
        <title>A genome reference for cultivated species of the human gut microbiota.</title>
        <authorList>
            <person name="Zou Y."/>
            <person name="Xue W."/>
            <person name="Luo G."/>
        </authorList>
    </citation>
    <scope>NUCLEOTIDE SEQUENCE [LARGE SCALE GENOMIC DNA]</scope>
    <source>
        <strain evidence="2 3">AF24-29</strain>
    </source>
</reference>
<accession>A0A412G0Z2</accession>
<evidence type="ECO:0000313" key="2">
    <source>
        <dbReference type="EMBL" id="RGR74127.1"/>
    </source>
</evidence>
<organism evidence="2 3">
    <name type="scientific">Holdemania filiformis</name>
    <dbReference type="NCBI Taxonomy" id="61171"/>
    <lineage>
        <taxon>Bacteria</taxon>
        <taxon>Bacillati</taxon>
        <taxon>Bacillota</taxon>
        <taxon>Erysipelotrichia</taxon>
        <taxon>Erysipelotrichales</taxon>
        <taxon>Erysipelotrichaceae</taxon>
        <taxon>Holdemania</taxon>
    </lineage>
</organism>
<evidence type="ECO:0000313" key="3">
    <source>
        <dbReference type="Proteomes" id="UP000284178"/>
    </source>
</evidence>
<sequence>MMQKVAVIHTSPVSLNELKALFAELLPEVEMINIIDDSLLEEVKRNNGITPGIIGRMCLYGQAAQSMGVDLILNQCSSVGESADLVKQTVTCPLLKIDEPMAEEAVRLGSRIGVIATVGSTMKPSCNLIRTKAEQAGKVVEIKEYLVAGALDILMKEKNQEKHNELVLKEIKKAEQECDVIVLAQGSMTVMLPYLEGISKPVLTSPRRAVERVKQMLAQQA</sequence>
<dbReference type="Pfam" id="PF01177">
    <property type="entry name" value="Asp_Glu_race"/>
    <property type="match status" value="1"/>
</dbReference>
<dbReference type="AlphaFoldDB" id="A0A412G0Z2"/>
<dbReference type="InterPro" id="IPR053714">
    <property type="entry name" value="Iso_Racemase_Enz_sf"/>
</dbReference>
<keyword evidence="3" id="KW-1185">Reference proteome</keyword>
<gene>
    <name evidence="2" type="ORF">DWY25_08605</name>
</gene>
<comment type="caution">
    <text evidence="2">The sequence shown here is derived from an EMBL/GenBank/DDBJ whole genome shotgun (WGS) entry which is preliminary data.</text>
</comment>
<dbReference type="Proteomes" id="UP000284178">
    <property type="component" value="Unassembled WGS sequence"/>
</dbReference>
<name>A0A412G0Z2_9FIRM</name>
<evidence type="ECO:0000256" key="1">
    <source>
        <dbReference type="ARBA" id="ARBA00038414"/>
    </source>
</evidence>
<proteinExistence type="inferred from homology"/>
<dbReference type="GO" id="GO:0047661">
    <property type="term" value="F:amino-acid racemase activity"/>
    <property type="evidence" value="ECO:0007669"/>
    <property type="project" value="InterPro"/>
</dbReference>